<keyword evidence="2" id="KW-1133">Transmembrane helix</keyword>
<keyword evidence="3" id="KW-0732">Signal</keyword>
<dbReference type="InterPro" id="IPR036465">
    <property type="entry name" value="vWFA_dom_sf"/>
</dbReference>
<keyword evidence="2" id="KW-0812">Transmembrane</keyword>
<feature type="signal peptide" evidence="3">
    <location>
        <begin position="1"/>
        <end position="21"/>
    </location>
</feature>
<reference evidence="5 6" key="1">
    <citation type="submission" date="2020-08" db="EMBL/GenBank/DDBJ databases">
        <title>Sequencing the genomes of 1000 actinobacteria strains.</title>
        <authorList>
            <person name="Klenk H.-P."/>
        </authorList>
    </citation>
    <scope>NUCLEOTIDE SEQUENCE [LARGE SCALE GENOMIC DNA]</scope>
    <source>
        <strain evidence="5 6">DSM 45084</strain>
    </source>
</reference>
<dbReference type="RefSeq" id="WP_184673451.1">
    <property type="nucleotide sequence ID" value="NZ_BAABAI010000041.1"/>
</dbReference>
<dbReference type="Pfam" id="PF00092">
    <property type="entry name" value="VWA"/>
    <property type="match status" value="1"/>
</dbReference>
<protein>
    <recommendedName>
        <fullName evidence="4">VWFA domain-containing protein</fullName>
    </recommendedName>
</protein>
<evidence type="ECO:0000256" key="2">
    <source>
        <dbReference type="SAM" id="Phobius"/>
    </source>
</evidence>
<feature type="domain" description="VWFA" evidence="4">
    <location>
        <begin position="35"/>
        <end position="211"/>
    </location>
</feature>
<dbReference type="CDD" id="cd00198">
    <property type="entry name" value="vWFA"/>
    <property type="match status" value="1"/>
</dbReference>
<dbReference type="Gene3D" id="3.40.50.410">
    <property type="entry name" value="von Willebrand factor, type A domain"/>
    <property type="match status" value="1"/>
</dbReference>
<evidence type="ECO:0000313" key="6">
    <source>
        <dbReference type="Proteomes" id="UP000542674"/>
    </source>
</evidence>
<feature type="chain" id="PRO_5030517840" description="VWFA domain-containing protein" evidence="3">
    <location>
        <begin position="22"/>
        <end position="363"/>
    </location>
</feature>
<gene>
    <name evidence="5" type="ORF">F4559_005518</name>
</gene>
<evidence type="ECO:0000256" key="1">
    <source>
        <dbReference type="SAM" id="MobiDB-lite"/>
    </source>
</evidence>
<feature type="compositionally biased region" description="Basic and acidic residues" evidence="1">
    <location>
        <begin position="320"/>
        <end position="341"/>
    </location>
</feature>
<keyword evidence="2" id="KW-0472">Membrane</keyword>
<feature type="compositionally biased region" description="Basic and acidic residues" evidence="1">
    <location>
        <begin position="293"/>
        <end position="311"/>
    </location>
</feature>
<accession>A0A7W7T7T9</accession>
<feature type="transmembrane region" description="Helical" evidence="2">
    <location>
        <begin position="235"/>
        <end position="253"/>
    </location>
</feature>
<dbReference type="InterPro" id="IPR002035">
    <property type="entry name" value="VWF_A"/>
</dbReference>
<keyword evidence="6" id="KW-1185">Reference proteome</keyword>
<dbReference type="AlphaFoldDB" id="A0A7W7T7T9"/>
<dbReference type="SMART" id="SM00327">
    <property type="entry name" value="VWA"/>
    <property type="match status" value="1"/>
</dbReference>
<dbReference type="SUPFAM" id="SSF53300">
    <property type="entry name" value="vWA-like"/>
    <property type="match status" value="1"/>
</dbReference>
<feature type="compositionally biased region" description="Basic and acidic residues" evidence="1">
    <location>
        <begin position="352"/>
        <end position="363"/>
    </location>
</feature>
<dbReference type="Proteomes" id="UP000542674">
    <property type="component" value="Unassembled WGS sequence"/>
</dbReference>
<feature type="region of interest" description="Disordered" evidence="1">
    <location>
        <begin position="262"/>
        <end position="363"/>
    </location>
</feature>
<comment type="caution">
    <text evidence="5">The sequence shown here is derived from an EMBL/GenBank/DDBJ whole genome shotgun (WGS) entry which is preliminary data.</text>
</comment>
<proteinExistence type="predicted"/>
<dbReference type="PROSITE" id="PS50234">
    <property type="entry name" value="VWFA"/>
    <property type="match status" value="1"/>
</dbReference>
<evidence type="ECO:0000313" key="5">
    <source>
        <dbReference type="EMBL" id="MBB4968159.1"/>
    </source>
</evidence>
<sequence length="363" mass="39081">MKSTLSIVALLLLLAPAPAKADVPNPAWPSRCPLKLGLLIDQSYSMSSRFVEVREAASNVIDALRDKKSEITIIGFGGVATTIDSAVDVSDDDDRRALKETVKRIDTGDSGEGTNWEAALTDIAPLDLDVAVVITDGQPNTAAGGDTTDPVAAAVVAADRLKADGTRLVGIGIDLPPEGAVNLAAITGPVPGQDYYADDTVTLLRRLYDIVANSCGVPIDALPRPEPATFPWREVLLGAGALLLLLGLVAFGLHRKRRAPVTVTPTRRKTRIETPTIEHGTVAERLRTQAAEEQTRRDQAARDQADAKQAHEQQPTPDQTQRDQVAEQPGHEAVRQEDTGRPQRRSMSIDFLNREPPTKKDNP</sequence>
<organism evidence="5 6">
    <name type="scientific">Saccharothrix violaceirubra</name>
    <dbReference type="NCBI Taxonomy" id="413306"/>
    <lineage>
        <taxon>Bacteria</taxon>
        <taxon>Bacillati</taxon>
        <taxon>Actinomycetota</taxon>
        <taxon>Actinomycetes</taxon>
        <taxon>Pseudonocardiales</taxon>
        <taxon>Pseudonocardiaceae</taxon>
        <taxon>Saccharothrix</taxon>
    </lineage>
</organism>
<evidence type="ECO:0000256" key="3">
    <source>
        <dbReference type="SAM" id="SignalP"/>
    </source>
</evidence>
<evidence type="ECO:0000259" key="4">
    <source>
        <dbReference type="PROSITE" id="PS50234"/>
    </source>
</evidence>
<dbReference type="EMBL" id="JACHJS010000001">
    <property type="protein sequence ID" value="MBB4968159.1"/>
    <property type="molecule type" value="Genomic_DNA"/>
</dbReference>
<name>A0A7W7T7T9_9PSEU</name>